<proteinExistence type="predicted"/>
<keyword evidence="2" id="KW-1185">Reference proteome</keyword>
<organism evidence="1 2">
    <name type="scientific">Pseudomonas kurunegalensis</name>
    <dbReference type="NCBI Taxonomy" id="485880"/>
    <lineage>
        <taxon>Bacteria</taxon>
        <taxon>Pseudomonadati</taxon>
        <taxon>Pseudomonadota</taxon>
        <taxon>Gammaproteobacteria</taxon>
        <taxon>Pseudomonadales</taxon>
        <taxon>Pseudomonadaceae</taxon>
        <taxon>Pseudomonas</taxon>
    </lineage>
</organism>
<evidence type="ECO:0000313" key="1">
    <source>
        <dbReference type="EMBL" id="MBV4514438.1"/>
    </source>
</evidence>
<protein>
    <submittedName>
        <fullName evidence="1">RHS repeat-associated core domain-containing protein</fullName>
    </submittedName>
</protein>
<sequence>MYLMISASWAALQPTDTRGVTREHLTKMPVVVNFQRHKRIRDTHPDRGVVMTNTEFTTQIFYQNNHVFNTLQKCSTSIFLRCITGPLAVLSSARPSPSLLAHDQNHSILTTHSTLETRNINYTPFGYTKSSERGIPAYAGELLDPLCESYLLGKGFRAFSPEINRFKSSDTVPPFEILNYYAYCEGDPINAVGPSGHAKIFVPHSKFDHIRRRLVQETSSVTEYTPSLLENPRTRTHAEASLSLIEKINTLDGKRLYQSSRIVNAKNKLESARRVLAEAYQ</sequence>
<dbReference type="EMBL" id="JABWSB020000002">
    <property type="protein sequence ID" value="MBV4514438.1"/>
    <property type="molecule type" value="Genomic_DNA"/>
</dbReference>
<reference evidence="1 2" key="1">
    <citation type="journal article" date="2020" name="Microorganisms">
        <title>Reliable Identification of Environmental Pseudomonas Isolates Using the rpoD Gene.</title>
        <authorList>
            <consortium name="The Broad Institute Genome Sequencing Platform"/>
            <person name="Girard L."/>
            <person name="Lood C."/>
            <person name="Rokni-Zadeh H."/>
            <person name="van Noort V."/>
            <person name="Lavigne R."/>
            <person name="De Mot R."/>
        </authorList>
    </citation>
    <scope>NUCLEOTIDE SEQUENCE [LARGE SCALE GENOMIC DNA]</scope>
    <source>
        <strain evidence="1 2">RW1P2</strain>
    </source>
</reference>
<accession>A0ACC5UJ12</accession>
<gene>
    <name evidence="1" type="ORF">HU758_004360</name>
</gene>
<evidence type="ECO:0000313" key="2">
    <source>
        <dbReference type="Proteomes" id="UP000624243"/>
    </source>
</evidence>
<name>A0ACC5UJ12_9PSED</name>
<dbReference type="Proteomes" id="UP000624243">
    <property type="component" value="Unassembled WGS sequence"/>
</dbReference>
<comment type="caution">
    <text evidence="1">The sequence shown here is derived from an EMBL/GenBank/DDBJ whole genome shotgun (WGS) entry which is preliminary data.</text>
</comment>